<dbReference type="Gene3D" id="2.80.10.50">
    <property type="match status" value="1"/>
</dbReference>
<gene>
    <name evidence="6" type="ORF">H8B15_12545</name>
</gene>
<dbReference type="Pfam" id="PF00691">
    <property type="entry name" value="OmpA"/>
    <property type="match status" value="1"/>
</dbReference>
<dbReference type="InterPro" id="IPR050330">
    <property type="entry name" value="Bact_OuterMem_StrucFunc"/>
</dbReference>
<sequence>MNSMLVRGLWLLLLVVGVGQSGWAQTAGIMPEEGAWYGIIARSSGRSLDIANSSAEAGAAAVQWEFNQARSQQWRFVPVMAGSQYYRIESRNSTMCLTLERPDENAPIVQRPWTGSFYQQWALVPTGPVGTLQLINRGNDKCAALAGADRFNATPVVGQAPQNRATQQWRLFKLQLNIDVTAPGFGPVRPLAALNTPANELQPVPTPDGKRLYLARTKYAGNTEGNTESGDIWVSTSADNGETWGPASRLEGLNTAQNNGVMSVLEDGKALLLRGTYTRDSFRDEGVSRAVPGAKGKNALPEPLPIRNYYSVSPSNTFFMTPDEKVLLLSIERSDTQGSNDLYVSYSLADGTWSEPQTLGSVINSPGYDFAPWMSPDGKTLYFSSYGHAGFGGSDIFASTRLDTLSWTSWSAPRNLGGSINGVGFDAYLSVSSDGKHAFFASAPKLDAPADLFRTITGVTQEPPAPDTTAKSVAARIMLTGKVLNTKTSQAVSAEVRAVRLGSDMVFNATGRTDAGTGFYQFSLPPGQYRLTATSTGFLTASDTVTVAGSMRRDLLLVPAAVGSKLELPTLIFSQGKYDLLPASYEELNRLARTLADNPAVSIQLEGHTDNVGNPQLNVQLSLERVQEVKRYLVSRGVAASRIATVGYGGAKPRASNAREETRRLNRRVEFTITKD</sequence>
<evidence type="ECO:0000313" key="6">
    <source>
        <dbReference type="EMBL" id="MBC6611756.1"/>
    </source>
</evidence>
<dbReference type="Pfam" id="PF14200">
    <property type="entry name" value="RicinB_lectin_2"/>
    <property type="match status" value="1"/>
</dbReference>
<accession>A0ABR7MKZ1</accession>
<organism evidence="6 7">
    <name type="scientific">Hymenobacter citatus</name>
    <dbReference type="NCBI Taxonomy" id="2763506"/>
    <lineage>
        <taxon>Bacteria</taxon>
        <taxon>Pseudomonadati</taxon>
        <taxon>Bacteroidota</taxon>
        <taxon>Cytophagia</taxon>
        <taxon>Cytophagales</taxon>
        <taxon>Hymenobacteraceae</taxon>
        <taxon>Hymenobacter</taxon>
    </lineage>
</organism>
<dbReference type="PRINTS" id="PR01021">
    <property type="entry name" value="OMPADOMAIN"/>
</dbReference>
<dbReference type="Gene3D" id="3.30.1330.60">
    <property type="entry name" value="OmpA-like domain"/>
    <property type="match status" value="1"/>
</dbReference>
<comment type="subcellular location">
    <subcellularLocation>
        <location evidence="1">Cell outer membrane</location>
    </subcellularLocation>
</comment>
<feature type="domain" description="OmpA-like" evidence="5">
    <location>
        <begin position="560"/>
        <end position="676"/>
    </location>
</feature>
<dbReference type="SUPFAM" id="SSF82171">
    <property type="entry name" value="DPP6 N-terminal domain-like"/>
    <property type="match status" value="1"/>
</dbReference>
<dbReference type="Proteomes" id="UP000622017">
    <property type="component" value="Unassembled WGS sequence"/>
</dbReference>
<dbReference type="CDD" id="cd00161">
    <property type="entry name" value="beta-trefoil_Ricin-like"/>
    <property type="match status" value="1"/>
</dbReference>
<comment type="caution">
    <text evidence="6">The sequence shown here is derived from an EMBL/GenBank/DDBJ whole genome shotgun (WGS) entry which is preliminary data.</text>
</comment>
<dbReference type="InterPro" id="IPR000772">
    <property type="entry name" value="Ricin_B_lectin"/>
</dbReference>
<evidence type="ECO:0000256" key="2">
    <source>
        <dbReference type="ARBA" id="ARBA00023136"/>
    </source>
</evidence>
<keyword evidence="3" id="KW-0998">Cell outer membrane</keyword>
<dbReference type="Gene3D" id="2.60.40.1120">
    <property type="entry name" value="Carboxypeptidase-like, regulatory domain"/>
    <property type="match status" value="1"/>
</dbReference>
<dbReference type="SUPFAM" id="SSF50370">
    <property type="entry name" value="Ricin B-like lectins"/>
    <property type="match status" value="1"/>
</dbReference>
<reference evidence="6 7" key="1">
    <citation type="submission" date="2020-08" db="EMBL/GenBank/DDBJ databases">
        <title>Hymenobacter sp.</title>
        <authorList>
            <person name="Kim M.K."/>
        </authorList>
    </citation>
    <scope>NUCLEOTIDE SEQUENCE [LARGE SCALE GENOMIC DNA]</scope>
    <source>
        <strain evidence="6 7">BT507</strain>
    </source>
</reference>
<dbReference type="InterPro" id="IPR013784">
    <property type="entry name" value="Carb-bd-like_fold"/>
</dbReference>
<dbReference type="RefSeq" id="WP_187320036.1">
    <property type="nucleotide sequence ID" value="NZ_JACSCY010000009.1"/>
</dbReference>
<dbReference type="PANTHER" id="PTHR30329">
    <property type="entry name" value="STATOR ELEMENT OF FLAGELLAR MOTOR COMPLEX"/>
    <property type="match status" value="1"/>
</dbReference>
<dbReference type="CDD" id="cd07185">
    <property type="entry name" value="OmpA_C-like"/>
    <property type="match status" value="1"/>
</dbReference>
<dbReference type="InterPro" id="IPR006665">
    <property type="entry name" value="OmpA-like"/>
</dbReference>
<dbReference type="SUPFAM" id="SSF103088">
    <property type="entry name" value="OmpA-like"/>
    <property type="match status" value="1"/>
</dbReference>
<evidence type="ECO:0000313" key="7">
    <source>
        <dbReference type="Proteomes" id="UP000622017"/>
    </source>
</evidence>
<protein>
    <submittedName>
        <fullName evidence="6">OmpA family protein</fullName>
    </submittedName>
</protein>
<dbReference type="InterPro" id="IPR011659">
    <property type="entry name" value="WD40"/>
</dbReference>
<dbReference type="CDD" id="cd15482">
    <property type="entry name" value="Sialidase_non-viral"/>
    <property type="match status" value="2"/>
</dbReference>
<dbReference type="InterPro" id="IPR036737">
    <property type="entry name" value="OmpA-like_sf"/>
</dbReference>
<dbReference type="InterPro" id="IPR035992">
    <property type="entry name" value="Ricin_B-like_lectins"/>
</dbReference>
<dbReference type="PANTHER" id="PTHR30329:SF21">
    <property type="entry name" value="LIPOPROTEIN YIAD-RELATED"/>
    <property type="match status" value="1"/>
</dbReference>
<dbReference type="PROSITE" id="PS51123">
    <property type="entry name" value="OMPA_2"/>
    <property type="match status" value="1"/>
</dbReference>
<evidence type="ECO:0000256" key="3">
    <source>
        <dbReference type="ARBA" id="ARBA00023237"/>
    </source>
</evidence>
<evidence type="ECO:0000256" key="1">
    <source>
        <dbReference type="ARBA" id="ARBA00004442"/>
    </source>
</evidence>
<dbReference type="PROSITE" id="PS50231">
    <property type="entry name" value="RICIN_B_LECTIN"/>
    <property type="match status" value="1"/>
</dbReference>
<dbReference type="Gene3D" id="2.120.10.10">
    <property type="match status" value="1"/>
</dbReference>
<evidence type="ECO:0000256" key="4">
    <source>
        <dbReference type="PROSITE-ProRule" id="PRU00473"/>
    </source>
</evidence>
<keyword evidence="2 4" id="KW-0472">Membrane</keyword>
<dbReference type="SUPFAM" id="SSF49452">
    <property type="entry name" value="Starch-binding domain-like"/>
    <property type="match status" value="1"/>
</dbReference>
<proteinExistence type="predicted"/>
<evidence type="ECO:0000259" key="5">
    <source>
        <dbReference type="PROSITE" id="PS51123"/>
    </source>
</evidence>
<dbReference type="Pfam" id="PF07676">
    <property type="entry name" value="PD40"/>
    <property type="match status" value="2"/>
</dbReference>
<keyword evidence="7" id="KW-1185">Reference proteome</keyword>
<name>A0ABR7MKZ1_9BACT</name>
<dbReference type="EMBL" id="JACSCY010000009">
    <property type="protein sequence ID" value="MBC6611756.1"/>
    <property type="molecule type" value="Genomic_DNA"/>
</dbReference>
<dbReference type="InterPro" id="IPR006664">
    <property type="entry name" value="OMP_bac"/>
</dbReference>